<name>A0A0F8YJK4_9ZZZZ</name>
<proteinExistence type="predicted"/>
<reference evidence="1" key="1">
    <citation type="journal article" date="2015" name="Nature">
        <title>Complex archaea that bridge the gap between prokaryotes and eukaryotes.</title>
        <authorList>
            <person name="Spang A."/>
            <person name="Saw J.H."/>
            <person name="Jorgensen S.L."/>
            <person name="Zaremba-Niedzwiedzka K."/>
            <person name="Martijn J."/>
            <person name="Lind A.E."/>
            <person name="van Eijk R."/>
            <person name="Schleper C."/>
            <person name="Guy L."/>
            <person name="Ettema T.J."/>
        </authorList>
    </citation>
    <scope>NUCLEOTIDE SEQUENCE</scope>
</reference>
<sequence length="69" mass="7982">YKSGLRVFLIEHAAGDLEDLKGAIGFAEEIARRSRCHRMQVDGRAGWLRVFGDEWHEFSRSIEKEIDYG</sequence>
<evidence type="ECO:0000313" key="1">
    <source>
        <dbReference type="EMBL" id="KKK48286.1"/>
    </source>
</evidence>
<protein>
    <submittedName>
        <fullName evidence="1">Uncharacterized protein</fullName>
    </submittedName>
</protein>
<organism evidence="1">
    <name type="scientific">marine sediment metagenome</name>
    <dbReference type="NCBI Taxonomy" id="412755"/>
    <lineage>
        <taxon>unclassified sequences</taxon>
        <taxon>metagenomes</taxon>
        <taxon>ecological metagenomes</taxon>
    </lineage>
</organism>
<dbReference type="AlphaFoldDB" id="A0A0F8YJK4"/>
<comment type="caution">
    <text evidence="1">The sequence shown here is derived from an EMBL/GenBank/DDBJ whole genome shotgun (WGS) entry which is preliminary data.</text>
</comment>
<dbReference type="EMBL" id="LAZR01069142">
    <property type="protein sequence ID" value="KKK48286.1"/>
    <property type="molecule type" value="Genomic_DNA"/>
</dbReference>
<accession>A0A0F8YJK4</accession>
<gene>
    <name evidence="1" type="ORF">LCGC14_3146680</name>
</gene>
<feature type="non-terminal residue" evidence="1">
    <location>
        <position position="1"/>
    </location>
</feature>